<reference evidence="2" key="1">
    <citation type="submission" date="2021-06" db="EMBL/GenBank/DDBJ databases">
        <title>Parelaphostrongylus tenuis whole genome reference sequence.</title>
        <authorList>
            <person name="Garwood T.J."/>
            <person name="Larsen P.A."/>
            <person name="Fountain-Jones N.M."/>
            <person name="Garbe J.R."/>
            <person name="Macchietto M.G."/>
            <person name="Kania S.A."/>
            <person name="Gerhold R.W."/>
            <person name="Richards J.E."/>
            <person name="Wolf T.M."/>
        </authorList>
    </citation>
    <scope>NUCLEOTIDE SEQUENCE</scope>
    <source>
        <strain evidence="2">MNPRO001-30</strain>
        <tissue evidence="2">Meninges</tissue>
    </source>
</reference>
<accession>A0AAD5MHQ0</accession>
<feature type="region of interest" description="Disordered" evidence="1">
    <location>
        <begin position="74"/>
        <end position="119"/>
    </location>
</feature>
<evidence type="ECO:0000313" key="3">
    <source>
        <dbReference type="Proteomes" id="UP001196413"/>
    </source>
</evidence>
<comment type="caution">
    <text evidence="2">The sequence shown here is derived from an EMBL/GenBank/DDBJ whole genome shotgun (WGS) entry which is preliminary data.</text>
</comment>
<organism evidence="2 3">
    <name type="scientific">Parelaphostrongylus tenuis</name>
    <name type="common">Meningeal worm</name>
    <dbReference type="NCBI Taxonomy" id="148309"/>
    <lineage>
        <taxon>Eukaryota</taxon>
        <taxon>Metazoa</taxon>
        <taxon>Ecdysozoa</taxon>
        <taxon>Nematoda</taxon>
        <taxon>Chromadorea</taxon>
        <taxon>Rhabditida</taxon>
        <taxon>Rhabditina</taxon>
        <taxon>Rhabditomorpha</taxon>
        <taxon>Strongyloidea</taxon>
        <taxon>Metastrongylidae</taxon>
        <taxon>Parelaphostrongylus</taxon>
    </lineage>
</organism>
<feature type="compositionally biased region" description="Polar residues" evidence="1">
    <location>
        <begin position="110"/>
        <end position="119"/>
    </location>
</feature>
<dbReference type="AlphaFoldDB" id="A0AAD5MHQ0"/>
<dbReference type="EMBL" id="JAHQIW010000633">
    <property type="protein sequence ID" value="KAJ1349252.1"/>
    <property type="molecule type" value="Genomic_DNA"/>
</dbReference>
<name>A0AAD5MHQ0_PARTN</name>
<protein>
    <submittedName>
        <fullName evidence="2">Uncharacterized protein</fullName>
    </submittedName>
</protein>
<gene>
    <name evidence="2" type="ORF">KIN20_004731</name>
</gene>
<sequence length="119" mass="12623">MSSESPSPASASSPAHTIWNPLSPDLQELQLNESWKQQARNGSPAWATPGRPTRRTMPAQGECTYKSRNLQCPASSRCNSKIGAGHGISDWKTRENGGEYDPPSAGTIPETPSQGTGGS</sequence>
<feature type="region of interest" description="Disordered" evidence="1">
    <location>
        <begin position="1"/>
        <end position="62"/>
    </location>
</feature>
<proteinExistence type="predicted"/>
<feature type="compositionally biased region" description="Low complexity" evidence="1">
    <location>
        <begin position="1"/>
        <end position="15"/>
    </location>
</feature>
<keyword evidence="3" id="KW-1185">Reference proteome</keyword>
<feature type="compositionally biased region" description="Polar residues" evidence="1">
    <location>
        <begin position="29"/>
        <end position="41"/>
    </location>
</feature>
<evidence type="ECO:0000313" key="2">
    <source>
        <dbReference type="EMBL" id="KAJ1349252.1"/>
    </source>
</evidence>
<evidence type="ECO:0000256" key="1">
    <source>
        <dbReference type="SAM" id="MobiDB-lite"/>
    </source>
</evidence>
<dbReference type="Proteomes" id="UP001196413">
    <property type="component" value="Unassembled WGS sequence"/>
</dbReference>